<dbReference type="InterPro" id="IPR013785">
    <property type="entry name" value="Aldolase_TIM"/>
</dbReference>
<dbReference type="SFLD" id="SFLDG01098">
    <property type="entry name" value="Uncharacterised_Radical_SAM_Su"/>
    <property type="match status" value="1"/>
</dbReference>
<dbReference type="SUPFAM" id="SSF102114">
    <property type="entry name" value="Radical SAM enzymes"/>
    <property type="match status" value="1"/>
</dbReference>
<dbReference type="Gene3D" id="3.20.20.70">
    <property type="entry name" value="Aldolase class I"/>
    <property type="match status" value="1"/>
</dbReference>
<proteinExistence type="predicted"/>
<evidence type="ECO:0000256" key="1">
    <source>
        <dbReference type="ARBA" id="ARBA00022691"/>
    </source>
</evidence>
<keyword evidence="4" id="KW-0411">Iron-sulfur</keyword>
<sequence length="318" mass="36471">MNVVCSDIRVSSATASVIGLNNEKPLVAPTTAYLMTPERCSGGCSFCSQSQKDDRLSRVVWPLYHIKDVILALEKNKDKFINICVQTTRSKDYYSKVKEISKNLIKTCGDSCNINISIDLFYQEINIRELIDLGVNRISLAIDCVSEKHFNENKNGDLNKKTDFIIKMGNMFPDRISTHIIVGLKESDKEIIDKFLLFINNKVRCGLFAFTPLPGKKRGLSLQRYRIIQACVYLIKKDLLSIDEIIFNEDDTITGLKKERKSLLSYLRDGEFFRTSGCKGCNRPFYNEKVTELWYNFPRKPKEEEIEAALNIIRSLFT</sequence>
<feature type="domain" description="Radical SAM core" evidence="5">
    <location>
        <begin position="26"/>
        <end position="243"/>
    </location>
</feature>
<dbReference type="PROSITE" id="PS51918">
    <property type="entry name" value="RADICAL_SAM"/>
    <property type="match status" value="1"/>
</dbReference>
<dbReference type="SFLD" id="SFLDS00029">
    <property type="entry name" value="Radical_SAM"/>
    <property type="match status" value="1"/>
</dbReference>
<keyword evidence="2" id="KW-0479">Metal-binding</keyword>
<dbReference type="GO" id="GO:0003824">
    <property type="term" value="F:catalytic activity"/>
    <property type="evidence" value="ECO:0007669"/>
    <property type="project" value="InterPro"/>
</dbReference>
<evidence type="ECO:0000313" key="6">
    <source>
        <dbReference type="EMBL" id="PLX19001.1"/>
    </source>
</evidence>
<name>A0A2N5ZK55_MUIH1</name>
<reference evidence="6 7" key="1">
    <citation type="submission" date="2017-11" db="EMBL/GenBank/DDBJ databases">
        <title>Genome-resolved metagenomics identifies genetic mobility, metabolic interactions, and unexpected diversity in perchlorate-reducing communities.</title>
        <authorList>
            <person name="Barnum T.P."/>
            <person name="Figueroa I.A."/>
            <person name="Carlstrom C.I."/>
            <person name="Lucas L.N."/>
            <person name="Engelbrektson A.L."/>
            <person name="Coates J.D."/>
        </authorList>
    </citation>
    <scope>NUCLEOTIDE SEQUENCE [LARGE SCALE GENOMIC DNA]</scope>
    <source>
        <strain evidence="6">BM706</strain>
    </source>
</reference>
<keyword evidence="3" id="KW-0408">Iron</keyword>
<dbReference type="EMBL" id="PKTG01000043">
    <property type="protein sequence ID" value="PLX19001.1"/>
    <property type="molecule type" value="Genomic_DNA"/>
</dbReference>
<dbReference type="AlphaFoldDB" id="A0A2N5ZK55"/>
<evidence type="ECO:0000256" key="2">
    <source>
        <dbReference type="ARBA" id="ARBA00022723"/>
    </source>
</evidence>
<accession>A0A2N5ZK55</accession>
<evidence type="ECO:0000256" key="3">
    <source>
        <dbReference type="ARBA" id="ARBA00023004"/>
    </source>
</evidence>
<keyword evidence="1" id="KW-0949">S-adenosyl-L-methionine</keyword>
<protein>
    <recommendedName>
        <fullName evidence="5">Radical SAM core domain-containing protein</fullName>
    </recommendedName>
</protein>
<dbReference type="InterPro" id="IPR007197">
    <property type="entry name" value="rSAM"/>
</dbReference>
<evidence type="ECO:0000259" key="5">
    <source>
        <dbReference type="PROSITE" id="PS51918"/>
    </source>
</evidence>
<gene>
    <name evidence="6" type="ORF">C0601_03045</name>
</gene>
<comment type="caution">
    <text evidence="6">The sequence shown here is derived from an EMBL/GenBank/DDBJ whole genome shotgun (WGS) entry which is preliminary data.</text>
</comment>
<dbReference type="SMART" id="SM00729">
    <property type="entry name" value="Elp3"/>
    <property type="match status" value="1"/>
</dbReference>
<dbReference type="Pfam" id="PF04055">
    <property type="entry name" value="Radical_SAM"/>
    <property type="match status" value="1"/>
</dbReference>
<dbReference type="InterPro" id="IPR006638">
    <property type="entry name" value="Elp3/MiaA/NifB-like_rSAM"/>
</dbReference>
<dbReference type="Proteomes" id="UP000234857">
    <property type="component" value="Unassembled WGS sequence"/>
</dbReference>
<dbReference type="GO" id="GO:0046872">
    <property type="term" value="F:metal ion binding"/>
    <property type="evidence" value="ECO:0007669"/>
    <property type="project" value="UniProtKB-KW"/>
</dbReference>
<evidence type="ECO:0000313" key="7">
    <source>
        <dbReference type="Proteomes" id="UP000234857"/>
    </source>
</evidence>
<dbReference type="InterPro" id="IPR058240">
    <property type="entry name" value="rSAM_sf"/>
</dbReference>
<dbReference type="GO" id="GO:0051536">
    <property type="term" value="F:iron-sulfur cluster binding"/>
    <property type="evidence" value="ECO:0007669"/>
    <property type="project" value="UniProtKB-KW"/>
</dbReference>
<dbReference type="CDD" id="cd01335">
    <property type="entry name" value="Radical_SAM"/>
    <property type="match status" value="1"/>
</dbReference>
<evidence type="ECO:0000256" key="4">
    <source>
        <dbReference type="ARBA" id="ARBA00023014"/>
    </source>
</evidence>
<organism evidence="6 7">
    <name type="scientific">Muiribacterium halophilum</name>
    <dbReference type="NCBI Taxonomy" id="2053465"/>
    <lineage>
        <taxon>Bacteria</taxon>
        <taxon>Candidatus Muiribacteriota</taxon>
        <taxon>Candidatus Muiribacteriia</taxon>
        <taxon>Candidatus Muiribacteriales</taxon>
        <taxon>Candidatus Muiribacteriaceae</taxon>
        <taxon>Candidatus Muiribacterium</taxon>
    </lineage>
</organism>